<comment type="caution">
    <text evidence="3">The sequence shown here is derived from an EMBL/GenBank/DDBJ whole genome shotgun (WGS) entry which is preliminary data.</text>
</comment>
<dbReference type="PRINTS" id="PR00080">
    <property type="entry name" value="SDRFAMILY"/>
</dbReference>
<dbReference type="InterPro" id="IPR020904">
    <property type="entry name" value="Sc_DH/Rdtase_CS"/>
</dbReference>
<dbReference type="EC" id="1.1.1.100" evidence="3"/>
<dbReference type="GO" id="GO:0004316">
    <property type="term" value="F:3-oxoacyl-[acyl-carrier-protein] reductase (NADPH) activity"/>
    <property type="evidence" value="ECO:0007669"/>
    <property type="project" value="UniProtKB-EC"/>
</dbReference>
<accession>A0ABT9RV19</accession>
<dbReference type="PRINTS" id="PR00081">
    <property type="entry name" value="GDHRDH"/>
</dbReference>
<dbReference type="PROSITE" id="PS00061">
    <property type="entry name" value="ADH_SHORT"/>
    <property type="match status" value="1"/>
</dbReference>
<dbReference type="InterPro" id="IPR036291">
    <property type="entry name" value="NAD(P)-bd_dom_sf"/>
</dbReference>
<evidence type="ECO:0000256" key="2">
    <source>
        <dbReference type="ARBA" id="ARBA00023002"/>
    </source>
</evidence>
<evidence type="ECO:0000313" key="4">
    <source>
        <dbReference type="Proteomes" id="UP001226577"/>
    </source>
</evidence>
<dbReference type="Proteomes" id="UP001226577">
    <property type="component" value="Unassembled WGS sequence"/>
</dbReference>
<comment type="similarity">
    <text evidence="1">Belongs to the short-chain dehydrogenases/reductases (SDR) family.</text>
</comment>
<keyword evidence="4" id="KW-1185">Reference proteome</keyword>
<evidence type="ECO:0000256" key="1">
    <source>
        <dbReference type="ARBA" id="ARBA00006484"/>
    </source>
</evidence>
<protein>
    <submittedName>
        <fullName evidence="3">3-oxoacyl-[acyl-carrier protein] reductase</fullName>
        <ecNumber evidence="3">1.1.1.100</ecNumber>
    </submittedName>
</protein>
<name>A0ABT9RV19_9MICC</name>
<sequence length="205" mass="21223">MIQADLPGAHWPRADGQVSVDIADSESVHRAVDQTASFLGGLDVVVNTAGILGKVQPSSAETVEEFDRLLRVNLTGAFALSKAVLPLMVDNGFGRLIHFSSTAGKEGVPLMAGYSASKAGITGLIKALAKEYATTGVTVNAIAPGKIDTPLISGRPPTPADLQRIPMGRLGTPAEAAALVEYIASPEASYTTGFVFDLSGGRAVY</sequence>
<dbReference type="Pfam" id="PF13561">
    <property type="entry name" value="adh_short_C2"/>
    <property type="match status" value="1"/>
</dbReference>
<dbReference type="InterPro" id="IPR002347">
    <property type="entry name" value="SDR_fam"/>
</dbReference>
<proteinExistence type="inferred from homology"/>
<dbReference type="PANTHER" id="PTHR42760:SF133">
    <property type="entry name" value="3-OXOACYL-[ACYL-CARRIER-PROTEIN] REDUCTASE"/>
    <property type="match status" value="1"/>
</dbReference>
<dbReference type="PANTHER" id="PTHR42760">
    <property type="entry name" value="SHORT-CHAIN DEHYDROGENASES/REDUCTASES FAMILY MEMBER"/>
    <property type="match status" value="1"/>
</dbReference>
<reference evidence="3 4" key="1">
    <citation type="submission" date="2023-07" db="EMBL/GenBank/DDBJ databases">
        <title>Sorghum-associated microbial communities from plants grown in Nebraska, USA.</title>
        <authorList>
            <person name="Schachtman D."/>
        </authorList>
    </citation>
    <scope>NUCLEOTIDE SEQUENCE [LARGE SCALE GENOMIC DNA]</scope>
    <source>
        <strain evidence="3 4">CC222</strain>
    </source>
</reference>
<gene>
    <name evidence="3" type="ORF">J2X98_002679</name>
</gene>
<evidence type="ECO:0000313" key="3">
    <source>
        <dbReference type="EMBL" id="MDP9889081.1"/>
    </source>
</evidence>
<organism evidence="3 4">
    <name type="scientific">Pseudarthrobacter enclensis</name>
    <dbReference type="NCBI Taxonomy" id="993070"/>
    <lineage>
        <taxon>Bacteria</taxon>
        <taxon>Bacillati</taxon>
        <taxon>Actinomycetota</taxon>
        <taxon>Actinomycetes</taxon>
        <taxon>Micrococcales</taxon>
        <taxon>Micrococcaceae</taxon>
        <taxon>Pseudarthrobacter</taxon>
    </lineage>
</organism>
<dbReference type="Gene3D" id="3.40.50.720">
    <property type="entry name" value="NAD(P)-binding Rossmann-like Domain"/>
    <property type="match status" value="1"/>
</dbReference>
<keyword evidence="2 3" id="KW-0560">Oxidoreductase</keyword>
<dbReference type="SUPFAM" id="SSF51735">
    <property type="entry name" value="NAD(P)-binding Rossmann-fold domains"/>
    <property type="match status" value="1"/>
</dbReference>
<dbReference type="EMBL" id="JAUSRE010000013">
    <property type="protein sequence ID" value="MDP9889081.1"/>
    <property type="molecule type" value="Genomic_DNA"/>
</dbReference>